<dbReference type="GO" id="GO:0008168">
    <property type="term" value="F:methyltransferase activity"/>
    <property type="evidence" value="ECO:0007669"/>
    <property type="project" value="UniProtKB-KW"/>
</dbReference>
<dbReference type="EMBL" id="JTJJ01000036">
    <property type="protein sequence ID" value="KHJ68077.1"/>
    <property type="molecule type" value="Genomic_DNA"/>
</dbReference>
<dbReference type="InterPro" id="IPR041698">
    <property type="entry name" value="Methyltransf_25"/>
</dbReference>
<sequence length="187" mass="21128">MIITTYSLLKEKTRYLQAFFANPRAFGSIAPSSSILCRAMSDAVDWNRIQYVAELGAGDGVLTHHLLRRMQTNATLNAYEINPQLARKLTTLHDARLSVFKDSAETLMPGYDAIFSGLPLLSLPEPLRQRILARIAQALNPGGVFVQFQYTSLSEPLLSQYFNWTRTRVMRNLPPAIVYRCQVAVRH</sequence>
<keyword evidence="2" id="KW-0808">Transferase</keyword>
<name>A0A0B1RA59_9GAMM</name>
<feature type="domain" description="Methyltransferase" evidence="1">
    <location>
        <begin position="52"/>
        <end position="143"/>
    </location>
</feature>
<dbReference type="GO" id="GO:0032259">
    <property type="term" value="P:methylation"/>
    <property type="evidence" value="ECO:0007669"/>
    <property type="project" value="UniProtKB-KW"/>
</dbReference>
<comment type="caution">
    <text evidence="2">The sequence shown here is derived from an EMBL/GenBank/DDBJ whole genome shotgun (WGS) entry which is preliminary data.</text>
</comment>
<organism evidence="2 3">
    <name type="scientific">Pantoea rodasii</name>
    <dbReference type="NCBI Taxonomy" id="1076549"/>
    <lineage>
        <taxon>Bacteria</taxon>
        <taxon>Pseudomonadati</taxon>
        <taxon>Pseudomonadota</taxon>
        <taxon>Gammaproteobacteria</taxon>
        <taxon>Enterobacterales</taxon>
        <taxon>Erwiniaceae</taxon>
        <taxon>Pantoea</taxon>
    </lineage>
</organism>
<accession>A0A0B1RA59</accession>
<dbReference type="CDD" id="cd02440">
    <property type="entry name" value="AdoMet_MTases"/>
    <property type="match status" value="1"/>
</dbReference>
<evidence type="ECO:0000313" key="2">
    <source>
        <dbReference type="EMBL" id="KHJ68077.1"/>
    </source>
</evidence>
<gene>
    <name evidence="2" type="ORF">QU24_10820</name>
</gene>
<evidence type="ECO:0000313" key="3">
    <source>
        <dbReference type="Proteomes" id="UP000030853"/>
    </source>
</evidence>
<reference evidence="2 3" key="1">
    <citation type="submission" date="2014-11" db="EMBL/GenBank/DDBJ databases">
        <title>Genome sequencing of Pantoea rodasii ND03.</title>
        <authorList>
            <person name="Muhamad Yunos N.Y."/>
            <person name="Chan K.-G."/>
        </authorList>
    </citation>
    <scope>NUCLEOTIDE SEQUENCE [LARGE SCALE GENOMIC DNA]</scope>
    <source>
        <strain evidence="2 3">ND03</strain>
    </source>
</reference>
<dbReference type="Pfam" id="PF13649">
    <property type="entry name" value="Methyltransf_25"/>
    <property type="match status" value="1"/>
</dbReference>
<keyword evidence="2" id="KW-0489">Methyltransferase</keyword>
<evidence type="ECO:0000259" key="1">
    <source>
        <dbReference type="Pfam" id="PF13649"/>
    </source>
</evidence>
<dbReference type="Proteomes" id="UP000030853">
    <property type="component" value="Unassembled WGS sequence"/>
</dbReference>
<dbReference type="AlphaFoldDB" id="A0A0B1RA59"/>
<protein>
    <submittedName>
        <fullName evidence="2">Methyltransferase</fullName>
    </submittedName>
</protein>
<dbReference type="Gene3D" id="3.40.50.150">
    <property type="entry name" value="Vaccinia Virus protein VP39"/>
    <property type="match status" value="1"/>
</dbReference>
<dbReference type="RefSeq" id="WP_039330855.1">
    <property type="nucleotide sequence ID" value="NZ_JTJJ01000036.1"/>
</dbReference>
<dbReference type="SUPFAM" id="SSF53335">
    <property type="entry name" value="S-adenosyl-L-methionine-dependent methyltransferases"/>
    <property type="match status" value="1"/>
</dbReference>
<dbReference type="InterPro" id="IPR029063">
    <property type="entry name" value="SAM-dependent_MTases_sf"/>
</dbReference>
<proteinExistence type="predicted"/>